<keyword evidence="3" id="KW-1185">Reference proteome</keyword>
<name>A0ABZ1LEA5_9ACTN</name>
<evidence type="ECO:0000313" key="2">
    <source>
        <dbReference type="EMBL" id="WTR72796.1"/>
    </source>
</evidence>
<feature type="region of interest" description="Disordered" evidence="1">
    <location>
        <begin position="1"/>
        <end position="23"/>
    </location>
</feature>
<dbReference type="EMBL" id="CP108188">
    <property type="protein sequence ID" value="WTR72796.1"/>
    <property type="molecule type" value="Genomic_DNA"/>
</dbReference>
<evidence type="ECO:0008006" key="4">
    <source>
        <dbReference type="Google" id="ProtNLM"/>
    </source>
</evidence>
<proteinExistence type="predicted"/>
<accession>A0ABZ1LEA5</accession>
<dbReference type="Proteomes" id="UP001622594">
    <property type="component" value="Chromosome"/>
</dbReference>
<gene>
    <name evidence="2" type="ORF">OG814_27725</name>
</gene>
<organism evidence="2 3">
    <name type="scientific">Streptomyces zaomyceticus</name>
    <dbReference type="NCBI Taxonomy" id="68286"/>
    <lineage>
        <taxon>Bacteria</taxon>
        <taxon>Bacillati</taxon>
        <taxon>Actinomycetota</taxon>
        <taxon>Actinomycetes</taxon>
        <taxon>Kitasatosporales</taxon>
        <taxon>Streptomycetaceae</taxon>
        <taxon>Streptomyces</taxon>
    </lineage>
</organism>
<evidence type="ECO:0000256" key="1">
    <source>
        <dbReference type="SAM" id="MobiDB-lite"/>
    </source>
</evidence>
<reference evidence="2 3" key="1">
    <citation type="submission" date="2022-10" db="EMBL/GenBank/DDBJ databases">
        <title>The complete genomes of actinobacterial strains from the NBC collection.</title>
        <authorList>
            <person name="Joergensen T.S."/>
            <person name="Alvarez Arevalo M."/>
            <person name="Sterndorff E.B."/>
            <person name="Faurdal D."/>
            <person name="Vuksanovic O."/>
            <person name="Mourched A.-S."/>
            <person name="Charusanti P."/>
            <person name="Shaw S."/>
            <person name="Blin K."/>
            <person name="Weber T."/>
        </authorList>
    </citation>
    <scope>NUCLEOTIDE SEQUENCE [LARGE SCALE GENOMIC DNA]</scope>
    <source>
        <strain evidence="2 3">NBC_00123</strain>
    </source>
</reference>
<dbReference type="RefSeq" id="WP_406335897.1">
    <property type="nucleotide sequence ID" value="NZ_CP108188.1"/>
</dbReference>
<protein>
    <recommendedName>
        <fullName evidence="4">TROVE domain-containing protein</fullName>
    </recommendedName>
</protein>
<sequence length="545" mass="59361">MTPVCRVGATADRRPRPGPLPRNPLACLPLPGVSVSRPAAGLRCDFRNLPLKQRLRCSCPHSPAGTHEKGRALSELVAAEDVLLFVNAAVTATGQREFRSSAAAQQFSLRFVHEYVRVNYRPVYAAALALDINHHNAALIVEQLLRTADEAGGPEEKRAEGRLIAARLALLPPQRVYRLFRALRAAGVNNRRTRAIVRAWLAARPDPALDAVKYRSGLKAALRHVHGRLPDPETGDFLFAPGRRVRYENPTLDSFRRARYEQGALYELPFTVAEGFAAGHGVPRAVFLERIAPRMTRLEQLRTARAADLTVMPLTRLALYVLSLPFGERVERRAELTHALRAAARRAAGPYAGSWGRVAAVLDDSFSSSGSAVKRRRPLAVALGCHYLLEALAAPGAYTPLWTSGGSDPLLVRPYGPTPLGLRILDALESGPDRLVIVSDGWDNAPPGLAGEVLRVWRSRLDPERRTSVVHLNPVYDAEGFDVRRLAPSVPAAGIRDAEDLAALVEIAQFAEGRTGFAELLAYLDRRVELFLEGTGDPVGEGAGG</sequence>
<evidence type="ECO:0000313" key="3">
    <source>
        <dbReference type="Proteomes" id="UP001622594"/>
    </source>
</evidence>